<dbReference type="GO" id="GO:0051539">
    <property type="term" value="F:4 iron, 4 sulfur cluster binding"/>
    <property type="evidence" value="ECO:0007669"/>
    <property type="project" value="UniProtKB-KW"/>
</dbReference>
<proteinExistence type="predicted"/>
<keyword evidence="1" id="KW-0411">Iron-sulfur</keyword>
<keyword evidence="1" id="KW-0479">Metal-binding</keyword>
<feature type="region of interest" description="Disordered" evidence="2">
    <location>
        <begin position="1"/>
        <end position="22"/>
    </location>
</feature>
<evidence type="ECO:0000256" key="1">
    <source>
        <dbReference type="ARBA" id="ARBA00022485"/>
    </source>
</evidence>
<dbReference type="SUPFAM" id="SSF102114">
    <property type="entry name" value="Radical SAM enzymes"/>
    <property type="match status" value="1"/>
</dbReference>
<reference evidence="3 4" key="1">
    <citation type="submission" date="2018-08" db="EMBL/GenBank/DDBJ databases">
        <authorList>
            <person name="Khan S.A."/>
            <person name="Jeon C.O."/>
            <person name="Chun B.H."/>
            <person name="Jeong S.E."/>
        </authorList>
    </citation>
    <scope>NUCLEOTIDE SEQUENCE [LARGE SCALE GENOMIC DNA]</scope>
    <source>
        <strain evidence="3 4">S-16</strain>
    </source>
</reference>
<organism evidence="3 4">
    <name type="scientific">Piscinibacter terrae</name>
    <dbReference type="NCBI Taxonomy" id="2496871"/>
    <lineage>
        <taxon>Bacteria</taxon>
        <taxon>Pseudomonadati</taxon>
        <taxon>Pseudomonadota</taxon>
        <taxon>Betaproteobacteria</taxon>
        <taxon>Burkholderiales</taxon>
        <taxon>Sphaerotilaceae</taxon>
        <taxon>Piscinibacter</taxon>
    </lineage>
</organism>
<name>A0A3N7HV28_9BURK</name>
<keyword evidence="1" id="KW-0004">4Fe-4S</keyword>
<dbReference type="Proteomes" id="UP000267464">
    <property type="component" value="Unassembled WGS sequence"/>
</dbReference>
<evidence type="ECO:0000313" key="3">
    <source>
        <dbReference type="EMBL" id="RQP26134.1"/>
    </source>
</evidence>
<protein>
    <recommendedName>
        <fullName evidence="5">Lysine 2,3-aminomutase</fullName>
    </recommendedName>
</protein>
<evidence type="ECO:0000256" key="2">
    <source>
        <dbReference type="SAM" id="MobiDB-lite"/>
    </source>
</evidence>
<reference evidence="3 4" key="2">
    <citation type="submission" date="2018-12" db="EMBL/GenBank/DDBJ databases">
        <title>Rhizobacter gummiphilus sp. nov., a rubber-degrading bacterium isolated from the soil of a botanical garden in Japan.</title>
        <authorList>
            <person name="Shunsuke S.S."/>
        </authorList>
    </citation>
    <scope>NUCLEOTIDE SEQUENCE [LARGE SCALE GENOMIC DNA]</scope>
    <source>
        <strain evidence="3 4">S-16</strain>
    </source>
</reference>
<dbReference type="PANTHER" id="PTHR30538:SF0">
    <property type="entry name" value="L-LYSINE 2,3-AMINOMUTASE AQ_1632-RELATED"/>
    <property type="match status" value="1"/>
</dbReference>
<dbReference type="OrthoDB" id="9768064at2"/>
<dbReference type="Gene3D" id="3.20.20.70">
    <property type="entry name" value="Aldolase class I"/>
    <property type="match status" value="1"/>
</dbReference>
<sequence>MTLIESPDDLPETALPDVKPARGRFNSNNVVPLLQRFYPPEQIQTMRDHGVDQRMMFGINPYYMALVRGEEYRGPGGEVLLPAMPPSKPLEALVVPILAEAADMSGEKDPSNQIRYSPDSLKGKILHKYDEIVLGYSALACSAHCRYCYRLDIFNGSTGKGLVKPDELREYILDYNATLALNGGKDKATGETRYPIREVLLSGGDPMVLSNRNLYKYMAAAADAGVHLVRIGTKEMAFRPQRFDRNLAVMLEFFHRRYPEVHVNFVVHFTHPDEMLERDASNQYIRDSMGYHRWLAPVAAALDAVRGFGFVSLENQTPIIARVNDEAQALRLLHEELRRHNIKPKYLFQCREIEGHTAFAVPVEKAWALHNDAQKGVSDTARSRFTMSTEAGKLEVVSVIDGPTVDSWTPAVGRIFGGGVIVMKVHRSPNSAGTQGDLIIARRNPDALWLSDYEDRIIYDGRLEASQKYGAERIALRA</sequence>
<keyword evidence="1" id="KW-0408">Iron</keyword>
<dbReference type="InterPro" id="IPR058240">
    <property type="entry name" value="rSAM_sf"/>
</dbReference>
<dbReference type="InterPro" id="IPR003739">
    <property type="entry name" value="Lys_aminomutase/Glu_NH3_mut"/>
</dbReference>
<evidence type="ECO:0000313" key="4">
    <source>
        <dbReference type="Proteomes" id="UP000267464"/>
    </source>
</evidence>
<gene>
    <name evidence="3" type="ORF">DZC73_03585</name>
</gene>
<dbReference type="EMBL" id="QUSW01000001">
    <property type="protein sequence ID" value="RQP26134.1"/>
    <property type="molecule type" value="Genomic_DNA"/>
</dbReference>
<accession>A0A3N7HV28</accession>
<keyword evidence="4" id="KW-1185">Reference proteome</keyword>
<dbReference type="AlphaFoldDB" id="A0A3N7HV28"/>
<feature type="compositionally biased region" description="Acidic residues" evidence="2">
    <location>
        <begin position="1"/>
        <end position="11"/>
    </location>
</feature>
<dbReference type="RefSeq" id="WP_124538807.1">
    <property type="nucleotide sequence ID" value="NZ_QUSW01000001.1"/>
</dbReference>
<dbReference type="PANTHER" id="PTHR30538">
    <property type="entry name" value="LYSINE 2,3-AMINOMUTASE-RELATED"/>
    <property type="match status" value="1"/>
</dbReference>
<comment type="caution">
    <text evidence="3">The sequence shown here is derived from an EMBL/GenBank/DDBJ whole genome shotgun (WGS) entry which is preliminary data.</text>
</comment>
<evidence type="ECO:0008006" key="5">
    <source>
        <dbReference type="Google" id="ProtNLM"/>
    </source>
</evidence>
<dbReference type="InterPro" id="IPR013785">
    <property type="entry name" value="Aldolase_TIM"/>
</dbReference>